<keyword evidence="6" id="KW-1185">Reference proteome</keyword>
<dbReference type="InterPro" id="IPR014756">
    <property type="entry name" value="Ig_E-set"/>
</dbReference>
<keyword evidence="1" id="KW-0812">Transmembrane</keyword>
<dbReference type="InterPro" id="IPR026444">
    <property type="entry name" value="Secre_tail"/>
</dbReference>
<dbReference type="NCBIfam" id="TIGR01965">
    <property type="entry name" value="VCBS_repeat"/>
    <property type="match status" value="3"/>
</dbReference>
<dbReference type="Pfam" id="PF18962">
    <property type="entry name" value="Por_Secre_tail"/>
    <property type="match status" value="1"/>
</dbReference>
<dbReference type="SMART" id="SM00736">
    <property type="entry name" value="CADG"/>
    <property type="match status" value="6"/>
</dbReference>
<dbReference type="SMART" id="SM00112">
    <property type="entry name" value="CA"/>
    <property type="match status" value="10"/>
</dbReference>
<organism evidence="5 6">
    <name type="scientific">Hymenobacter aranciens</name>
    <dbReference type="NCBI Taxonomy" id="3063996"/>
    <lineage>
        <taxon>Bacteria</taxon>
        <taxon>Pseudomonadati</taxon>
        <taxon>Bacteroidota</taxon>
        <taxon>Cytophagia</taxon>
        <taxon>Cytophagales</taxon>
        <taxon>Hymenobacteraceae</taxon>
        <taxon>Hymenobacter</taxon>
    </lineage>
</organism>
<reference evidence="5" key="1">
    <citation type="submission" date="2023-07" db="EMBL/GenBank/DDBJ databases">
        <authorList>
            <person name="Kim M.K."/>
        </authorList>
    </citation>
    <scope>NUCLEOTIDE SEQUENCE</scope>
    <source>
        <strain evidence="5">ASUV-10-1</strain>
    </source>
</reference>
<dbReference type="InterPro" id="IPR010221">
    <property type="entry name" value="VCBS_dom"/>
</dbReference>
<dbReference type="InterPro" id="IPR006644">
    <property type="entry name" value="Cadg"/>
</dbReference>
<evidence type="ECO:0000256" key="1">
    <source>
        <dbReference type="ARBA" id="ARBA00022692"/>
    </source>
</evidence>
<dbReference type="PANTHER" id="PTHR24026">
    <property type="entry name" value="FAT ATYPICAL CADHERIN-RELATED"/>
    <property type="match status" value="1"/>
</dbReference>
<sequence>MQHFSLSLPGWVARPPRRWLAPLVLALLVLGLPLAGRAQLTVNSRTPARNARAAARGANLTATFSQPLDPATAGAGRVFSQQRGGQLVRGGNATASGSTLSVDPAADLQAGETVFVTLPASLSSSTGTAAPREVYQVTAAAPLGGNLLTDSYTLAASGQRLNDAAVGDLNGDGRLDLLVQQETSLRPYFNTGTGAAYTAGTAFGSISSNAPLRAILADVDGDGDLDAVQSRLPVRVYKNDGSGGFGPASPYGSSTGFGRAVGVADVDADGDLDILTIVQTSNFALTVLLNDGTGTYTQAGSYSTGSSDDVPALAVGDYNNDGKLDVAYCAYSGGGVTVLLGNGSGGFAAASGSPFATGGSANAIAATDFNNDGTLDLVVGTNTTPGRLYLLLGTGAGAFSPASGSPFTAGNRIQSLAVADVNADGNPDVLLANYGTAALGAVSTHLGTGAGSFGTATNFTATANGGRIAAGDFNGDGAVDVVTIDEPGDALKVLLNQASLPAPTLTSLAPTSGPEGTSVTLTGTNFTSASTVSFNGTAASVTFTSATSLTAVVPAGATTGNVTVTTTAGTSGGVVFTVTLPAPTLTGLSPASGSVGTSVTLTGTGFTSGSTVSFNGTAASSVNFTSATSLTAVVPTGATSGNVTVTTTAGTSAPGSANYFSVTLPNNAPTALSLSPQSVAENAGANALVGTFATTDPDAGDTFTYTLVSGAGSADNGSFIISGSTLRLRNSADYETRNSYTVRVRTTDQGGLSVEQDFTISITDVNDAPVIANQTRSVAENTANGTTVGGPIAANDADAGTTLSYSLTGGNGTGAFALNSSTGQLTVADVAQLDYETTPTFILTVQVSDGSLTSSATVTVNLTNVNEAPSIAAQTRSVAENSANGTNVGAALTASDPDANPTLSYSITAGNSAGKFAINSSTGQLTVAGTLDYETTPSYSLTVRVSDGSLTSSATVTVNILDVNEAPSIGNQVRKVAENSPNGTNVDTPIVASDADANPTLSYSITAGNSAGKFAINSSTGQLTVAGALDYETTNSYSLTVQVSDGSLSSTATVTVSILNVNDAPVIAAQTRSVAENTANGTTVGGPIVASDADAGTTLSYSLTGGNGTGTGAFALNSSTGQLTVADVAQLDYETTPTFALTVQVSDGSLSSTATVTVNLTNVNEAPTALSLSPQSVAENAGPNALVGTFTTTDPDAANTFTYTLTGGAGSADNFSFAISGSTLLLRSSADYETKNSYAVRVRTTDQGGLSVEQSFTISITDVNEAPSLRQTNYLVEEDNFTNRAQAPFQYQLIGSDPDANTTLTYRITAGNQDGRFALSSTGQLTLAAPLDYETTRSYSLTVEVSDGSLTGSNTINIIVRDENEAPTALRLSPQSVAENAGANATVGTFTSTDPDANNTFTYALASGAGSADNAAFTISGSTLRLTASADYEARTSYAVRVRTTDQGGLFFEQTFTIGITNVNEAPTALSLSPQSVAENAGTNALVGTFTTTDPDAGNTFTYALVSGAGSTDNLDFAISGSTLLLRSSADYETRNSYTVRVRTTDQGGLSVEQSFTISITNVNEAPSLQPVNDIVFEDAFRNPNRPFGIRLRATDPDANTTTLTYRITAGNQDGRFALSSAGILTLVAPLDYETTTSYTLTVEVSDGSLTGSNTVTIQVIDVPAPTLTSLSPTSGPSGTSVTLTGTNLGGATVVTFNGIAAAFSVSRSGTSISTNVPTGASTGNVVVTTPEGTSNGLAFTVTSSLTTRWTGAVSTDWFTAGNWNDGVPGNVSDITLTAGAPRYPLLTAGTAEAKSLSIGSNASLSQSGGTLSVSGTFGNDGSLNQSGGTLSLRGSFFNNGSATLAGLVQLVGSGSQTLGGSSALTFERLTVNKPGGSVSLNQNLTIGTALTLTSGTLVTGYSALNLGSNATISETETAYVTGFVSTTRNLNTRGSGSDFGGLGVTLTPAASSTTLPGSTLVQRITGSPATGVGSSVGITRYFLIIPAVDANLNVTMVFNYFDHERNGIAEADLQLFKQPFDPGSGWARVNNATYDASANTVTRAGLTSFSTWTLGSRSAPLPVELTRFAATAEGAVARLTWTTASEKNSAYFEVQASPDGTDFRTLGQVPAAGTSTQARSYAFADAHLPAYAAPVVYYRLRQVDLDGTSSYSPVRTVAAPAGTVSLYPNPAHGQLTVRRPAATVATATLLNSLGQTVRALALPTAETTMNLQGLAAGVYTLRLTLDGQLVTKRVVID</sequence>
<feature type="domain" description="Cadherin" evidence="4">
    <location>
        <begin position="770"/>
        <end position="871"/>
    </location>
</feature>
<dbReference type="InterPro" id="IPR015919">
    <property type="entry name" value="Cadherin-like_sf"/>
</dbReference>
<dbReference type="PANTHER" id="PTHR24026:SF126">
    <property type="entry name" value="PROTOCADHERIN FAT 4"/>
    <property type="match status" value="1"/>
</dbReference>
<keyword evidence="3" id="KW-1133">Transmembrane helix</keyword>
<dbReference type="Gene3D" id="2.130.10.130">
    <property type="entry name" value="Integrin alpha, N-terminal"/>
    <property type="match status" value="1"/>
</dbReference>
<accession>A0ABT9B9E1</accession>
<dbReference type="SUPFAM" id="SSF81296">
    <property type="entry name" value="E set domains"/>
    <property type="match status" value="3"/>
</dbReference>
<dbReference type="Gene3D" id="2.60.40.60">
    <property type="entry name" value="Cadherins"/>
    <property type="match status" value="10"/>
</dbReference>
<dbReference type="InterPro" id="IPR032812">
    <property type="entry name" value="SbsA_Ig"/>
</dbReference>
<feature type="domain" description="Cadherin" evidence="4">
    <location>
        <begin position="976"/>
        <end position="1067"/>
    </location>
</feature>
<feature type="domain" description="Cadherin" evidence="4">
    <location>
        <begin position="678"/>
        <end position="771"/>
    </location>
</feature>
<dbReference type="Pfam" id="PF01833">
    <property type="entry name" value="TIG"/>
    <property type="match status" value="3"/>
</dbReference>
<gene>
    <name evidence="5" type="ORF">Q5H93_06720</name>
</gene>
<dbReference type="InterPro" id="IPR002126">
    <property type="entry name" value="Cadherin-like_dom"/>
</dbReference>
<evidence type="ECO:0000313" key="6">
    <source>
        <dbReference type="Proteomes" id="UP001176429"/>
    </source>
</evidence>
<feature type="domain" description="Cadherin" evidence="4">
    <location>
        <begin position="870"/>
        <end position="969"/>
    </location>
</feature>
<evidence type="ECO:0000313" key="5">
    <source>
        <dbReference type="EMBL" id="MDO7874420.1"/>
    </source>
</evidence>
<dbReference type="NCBIfam" id="TIGR04183">
    <property type="entry name" value="Por_Secre_tail"/>
    <property type="match status" value="1"/>
</dbReference>
<dbReference type="InterPro" id="IPR013783">
    <property type="entry name" value="Ig-like_fold"/>
</dbReference>
<dbReference type="SUPFAM" id="SSF49313">
    <property type="entry name" value="Cadherin-like"/>
    <property type="match status" value="10"/>
</dbReference>
<dbReference type="CDD" id="cd11304">
    <property type="entry name" value="Cadherin_repeat"/>
    <property type="match status" value="10"/>
</dbReference>
<dbReference type="Gene3D" id="2.60.40.10">
    <property type="entry name" value="Immunoglobulins"/>
    <property type="match status" value="3"/>
</dbReference>
<evidence type="ECO:0000259" key="4">
    <source>
        <dbReference type="PROSITE" id="PS50268"/>
    </source>
</evidence>
<dbReference type="Pfam" id="PF13517">
    <property type="entry name" value="FG-GAP_3"/>
    <property type="match status" value="4"/>
</dbReference>
<keyword evidence="3" id="KW-0472">Membrane</keyword>
<comment type="caution">
    <text evidence="5">The sequence shown here is derived from an EMBL/GenBank/DDBJ whole genome shotgun (WGS) entry which is preliminary data.</text>
</comment>
<feature type="domain" description="Cadherin" evidence="4">
    <location>
        <begin position="1276"/>
        <end position="1376"/>
    </location>
</feature>
<dbReference type="EMBL" id="JAUQSY010000003">
    <property type="protein sequence ID" value="MDO7874420.1"/>
    <property type="molecule type" value="Genomic_DNA"/>
</dbReference>
<name>A0ABT9B9E1_9BACT</name>
<keyword evidence="2" id="KW-0732">Signal</keyword>
<proteinExistence type="predicted"/>
<dbReference type="InterPro" id="IPR028994">
    <property type="entry name" value="Integrin_alpha_N"/>
</dbReference>
<feature type="domain" description="Cadherin" evidence="4">
    <location>
        <begin position="1476"/>
        <end position="1569"/>
    </location>
</feature>
<protein>
    <submittedName>
        <fullName evidence="5">Cadherin domain-containing protein</fullName>
    </submittedName>
</protein>
<dbReference type="Proteomes" id="UP001176429">
    <property type="component" value="Unassembled WGS sequence"/>
</dbReference>
<evidence type="ECO:0000256" key="2">
    <source>
        <dbReference type="ARBA" id="ARBA00022729"/>
    </source>
</evidence>
<feature type="domain" description="Cadherin" evidence="4">
    <location>
        <begin position="1591"/>
        <end position="1668"/>
    </location>
</feature>
<dbReference type="SUPFAM" id="SSF69318">
    <property type="entry name" value="Integrin alpha N-terminal domain"/>
    <property type="match status" value="1"/>
</dbReference>
<dbReference type="CDD" id="cd00603">
    <property type="entry name" value="IPT_PCSR"/>
    <property type="match status" value="1"/>
</dbReference>
<dbReference type="CDD" id="cd00102">
    <property type="entry name" value="IPT"/>
    <property type="match status" value="1"/>
</dbReference>
<dbReference type="InterPro" id="IPR013517">
    <property type="entry name" value="FG-GAP"/>
</dbReference>
<dbReference type="SMART" id="SM00429">
    <property type="entry name" value="IPT"/>
    <property type="match status" value="3"/>
</dbReference>
<dbReference type="PROSITE" id="PS50268">
    <property type="entry name" value="CADHERIN_2"/>
    <property type="match status" value="10"/>
</dbReference>
<dbReference type="InterPro" id="IPR002909">
    <property type="entry name" value="IPT_dom"/>
</dbReference>
<evidence type="ECO:0000256" key="3">
    <source>
        <dbReference type="ARBA" id="ARBA00022989"/>
    </source>
</evidence>
<feature type="domain" description="Cadherin" evidence="4">
    <location>
        <begin position="1376"/>
        <end position="1476"/>
    </location>
</feature>
<dbReference type="RefSeq" id="WP_305005732.1">
    <property type="nucleotide sequence ID" value="NZ_JAUQSY010000003.1"/>
</dbReference>
<feature type="domain" description="Cadherin" evidence="4">
    <location>
        <begin position="1066"/>
        <end position="1176"/>
    </location>
</feature>
<feature type="domain" description="Cadherin" evidence="4">
    <location>
        <begin position="1176"/>
        <end position="1269"/>
    </location>
</feature>
<dbReference type="PRINTS" id="PR00205">
    <property type="entry name" value="CADHERIN"/>
</dbReference>
<dbReference type="Pfam" id="PF00028">
    <property type="entry name" value="Cadherin"/>
    <property type="match status" value="6"/>
</dbReference>
<dbReference type="Pfam" id="PF13205">
    <property type="entry name" value="Big_5"/>
    <property type="match status" value="1"/>
</dbReference>